<evidence type="ECO:0000256" key="1">
    <source>
        <dbReference type="SAM" id="SignalP"/>
    </source>
</evidence>
<protein>
    <recommendedName>
        <fullName evidence="4">Secreted protein</fullName>
    </recommendedName>
</protein>
<feature type="signal peptide" evidence="1">
    <location>
        <begin position="1"/>
        <end position="23"/>
    </location>
</feature>
<evidence type="ECO:0000313" key="2">
    <source>
        <dbReference type="EMBL" id="MBB5955209.1"/>
    </source>
</evidence>
<accession>A0A841CCU9</accession>
<dbReference type="AlphaFoldDB" id="A0A841CCU9"/>
<name>A0A841CCU9_9PSEU</name>
<comment type="caution">
    <text evidence="2">The sequence shown here is derived from an EMBL/GenBank/DDBJ whole genome shotgun (WGS) entry which is preliminary data.</text>
</comment>
<keyword evidence="3" id="KW-1185">Reference proteome</keyword>
<proteinExistence type="predicted"/>
<dbReference type="EMBL" id="JACHJN010000002">
    <property type="protein sequence ID" value="MBB5955209.1"/>
    <property type="molecule type" value="Genomic_DNA"/>
</dbReference>
<dbReference type="Proteomes" id="UP000547510">
    <property type="component" value="Unassembled WGS sequence"/>
</dbReference>
<evidence type="ECO:0000313" key="3">
    <source>
        <dbReference type="Proteomes" id="UP000547510"/>
    </source>
</evidence>
<organism evidence="2 3">
    <name type="scientific">Saccharothrix tamanrassetensis</name>
    <dbReference type="NCBI Taxonomy" id="1051531"/>
    <lineage>
        <taxon>Bacteria</taxon>
        <taxon>Bacillati</taxon>
        <taxon>Actinomycetota</taxon>
        <taxon>Actinomycetes</taxon>
        <taxon>Pseudonocardiales</taxon>
        <taxon>Pseudonocardiaceae</taxon>
        <taxon>Saccharothrix</taxon>
    </lineage>
</organism>
<sequence>MRRGSIAGALAIGLSLVTTTAIAVPSGAGAGSPASVAAEPEWKALYASSDREKFEKLRVAVCASAIDPLSGKVTLTADVLQPDEKPTGNCVVGPVPKLPASSADPAVGPADPPADEDFGVQELGLYTPAELKEIEETRMMGCWQAQRITLYMSTGNIAFIDCTQPVEGEHIDVPIVSDGS</sequence>
<gene>
    <name evidence="2" type="ORF">FHS29_001779</name>
</gene>
<feature type="chain" id="PRO_5032985674" description="Secreted protein" evidence="1">
    <location>
        <begin position="24"/>
        <end position="180"/>
    </location>
</feature>
<keyword evidence="1" id="KW-0732">Signal</keyword>
<reference evidence="2 3" key="1">
    <citation type="submission" date="2020-08" db="EMBL/GenBank/DDBJ databases">
        <title>Genomic Encyclopedia of Type Strains, Phase III (KMG-III): the genomes of soil and plant-associated and newly described type strains.</title>
        <authorList>
            <person name="Whitman W."/>
        </authorList>
    </citation>
    <scope>NUCLEOTIDE SEQUENCE [LARGE SCALE GENOMIC DNA]</scope>
    <source>
        <strain evidence="2 3">CECT 8640</strain>
    </source>
</reference>
<evidence type="ECO:0008006" key="4">
    <source>
        <dbReference type="Google" id="ProtNLM"/>
    </source>
</evidence>
<dbReference type="RefSeq" id="WP_184689868.1">
    <property type="nucleotide sequence ID" value="NZ_JACHJN010000002.1"/>
</dbReference>